<accession>A0A2N5USN4</accession>
<evidence type="ECO:0000313" key="2">
    <source>
        <dbReference type="EMBL" id="PLW40752.1"/>
    </source>
</evidence>
<name>A0A2N5USN4_9BASI</name>
<feature type="compositionally biased region" description="Basic residues" evidence="1">
    <location>
        <begin position="139"/>
        <end position="148"/>
    </location>
</feature>
<dbReference type="Proteomes" id="UP000235392">
    <property type="component" value="Unassembled WGS sequence"/>
</dbReference>
<feature type="compositionally biased region" description="Polar residues" evidence="1">
    <location>
        <begin position="468"/>
        <end position="500"/>
    </location>
</feature>
<feature type="region of interest" description="Disordered" evidence="1">
    <location>
        <begin position="33"/>
        <end position="55"/>
    </location>
</feature>
<feature type="compositionally biased region" description="Polar residues" evidence="1">
    <location>
        <begin position="149"/>
        <end position="162"/>
    </location>
</feature>
<evidence type="ECO:0000256" key="1">
    <source>
        <dbReference type="SAM" id="MobiDB-lite"/>
    </source>
</evidence>
<dbReference type="PANTHER" id="PTHR33246">
    <property type="entry name" value="CCHC-TYPE DOMAIN-CONTAINING PROTEIN"/>
    <property type="match status" value="1"/>
</dbReference>
<feature type="compositionally biased region" description="Polar residues" evidence="1">
    <location>
        <begin position="321"/>
        <end position="331"/>
    </location>
</feature>
<comment type="caution">
    <text evidence="2">The sequence shown here is derived from an EMBL/GenBank/DDBJ whole genome shotgun (WGS) entry which is preliminary data.</text>
</comment>
<feature type="compositionally biased region" description="Low complexity" evidence="1">
    <location>
        <begin position="408"/>
        <end position="417"/>
    </location>
</feature>
<feature type="compositionally biased region" description="Polar residues" evidence="1">
    <location>
        <begin position="68"/>
        <end position="78"/>
    </location>
</feature>
<feature type="compositionally biased region" description="Low complexity" evidence="1">
    <location>
        <begin position="79"/>
        <end position="102"/>
    </location>
</feature>
<feature type="region of interest" description="Disordered" evidence="1">
    <location>
        <begin position="463"/>
        <end position="507"/>
    </location>
</feature>
<feature type="region of interest" description="Disordered" evidence="1">
    <location>
        <begin position="67"/>
        <end position="174"/>
    </location>
</feature>
<dbReference type="AlphaFoldDB" id="A0A2N5USN4"/>
<reference evidence="2 3" key="1">
    <citation type="submission" date="2017-11" db="EMBL/GenBank/DDBJ databases">
        <title>De novo assembly and phasing of dikaryotic genomes from two isolates of Puccinia coronata f. sp. avenae, the causal agent of oat crown rust.</title>
        <authorList>
            <person name="Miller M.E."/>
            <person name="Zhang Y."/>
            <person name="Omidvar V."/>
            <person name="Sperschneider J."/>
            <person name="Schwessinger B."/>
            <person name="Raley C."/>
            <person name="Palmer J.M."/>
            <person name="Garnica D."/>
            <person name="Upadhyaya N."/>
            <person name="Rathjen J."/>
            <person name="Taylor J.M."/>
            <person name="Park R.F."/>
            <person name="Dodds P.N."/>
            <person name="Hirsch C.D."/>
            <person name="Kianian S.F."/>
            <person name="Figueroa M."/>
        </authorList>
    </citation>
    <scope>NUCLEOTIDE SEQUENCE [LARGE SCALE GENOMIC DNA]</scope>
    <source>
        <strain evidence="2">12SD80</strain>
    </source>
</reference>
<protein>
    <submittedName>
        <fullName evidence="2">Uncharacterized protein</fullName>
    </submittedName>
</protein>
<feature type="compositionally biased region" description="Polar residues" evidence="1">
    <location>
        <begin position="33"/>
        <end position="44"/>
    </location>
</feature>
<dbReference type="EMBL" id="PGCI01000098">
    <property type="protein sequence ID" value="PLW40752.1"/>
    <property type="molecule type" value="Genomic_DNA"/>
</dbReference>
<feature type="compositionally biased region" description="Basic and acidic residues" evidence="1">
    <location>
        <begin position="112"/>
        <end position="125"/>
    </location>
</feature>
<feature type="compositionally biased region" description="Polar residues" evidence="1">
    <location>
        <begin position="431"/>
        <end position="446"/>
    </location>
</feature>
<proteinExistence type="predicted"/>
<feature type="region of interest" description="Disordered" evidence="1">
    <location>
        <begin position="300"/>
        <end position="450"/>
    </location>
</feature>
<dbReference type="PANTHER" id="PTHR33246:SF51">
    <property type="entry name" value="MYB_SANT-LIKE DOMAIN-CONTAINING PROTEIN"/>
    <property type="match status" value="1"/>
</dbReference>
<gene>
    <name evidence="2" type="ORF">PCASD_09351</name>
</gene>
<organism evidence="2 3">
    <name type="scientific">Puccinia coronata f. sp. avenae</name>
    <dbReference type="NCBI Taxonomy" id="200324"/>
    <lineage>
        <taxon>Eukaryota</taxon>
        <taxon>Fungi</taxon>
        <taxon>Dikarya</taxon>
        <taxon>Basidiomycota</taxon>
        <taxon>Pucciniomycotina</taxon>
        <taxon>Pucciniomycetes</taxon>
        <taxon>Pucciniales</taxon>
        <taxon>Pucciniaceae</taxon>
        <taxon>Puccinia</taxon>
    </lineage>
</organism>
<sequence>MANHLALDPALIGDSSSATPTNVTAITAIAPNPSNVASTQSNLVPTPPKVDRTPSNVVATRLARVQGLRQSARLNSDVPNSTSSTPHAPPASNLQNSNNNSSTAPKRRPRRTKAEMEAYREELAQTKRLKVVKKEKAMSKKKGPRSRSKNAQSQAATTSGTHLPTADDPPDSNGPFILEDYQNICSYLEEERNYKQLYGTGSKTDIGASHLTKAAAYDVFAIYMNDHSTRNLHLTGKQLRQRMDRYKEKFRLAKDWAENTGAGVEESDGTAVFNKALEARCPCYDRLHAIFGAKANITPLQQHQPGAGRDLYDTDSEMGDQSDQLASQRGDGSSPEVIYSGWDAAQHPNNPLCGKDLNINNSPPAGDHSGTESAGEANIGGVSQRADDADNQNHTATTDDTNTDSERLLPPLNLPPLESAPHISLPDRASKSQTATPTDRPTSTPNWVRPNAHKIAQLLATAPGASEANASSQQSFPNQVTRRRSSQGTPGQSATNNKPTSLAGAFEKSNDQKFDFLGNHIAWEKEKFNKLDQREADRFEWEKL</sequence>
<evidence type="ECO:0000313" key="3">
    <source>
        <dbReference type="Proteomes" id="UP000235392"/>
    </source>
</evidence>